<dbReference type="EMBL" id="GBXM01082059">
    <property type="protein sequence ID" value="JAH26518.1"/>
    <property type="molecule type" value="Transcribed_RNA"/>
</dbReference>
<accession>A0A0E9RDV0</accession>
<reference evidence="1" key="1">
    <citation type="submission" date="2014-11" db="EMBL/GenBank/DDBJ databases">
        <authorList>
            <person name="Amaro Gonzalez C."/>
        </authorList>
    </citation>
    <scope>NUCLEOTIDE SEQUENCE</scope>
</reference>
<proteinExistence type="predicted"/>
<evidence type="ECO:0000313" key="1">
    <source>
        <dbReference type="EMBL" id="JAH26518.1"/>
    </source>
</evidence>
<reference evidence="1" key="2">
    <citation type="journal article" date="2015" name="Fish Shellfish Immunol.">
        <title>Early steps in the European eel (Anguilla anguilla)-Vibrio vulnificus interaction in the gills: Role of the RtxA13 toxin.</title>
        <authorList>
            <person name="Callol A."/>
            <person name="Pajuelo D."/>
            <person name="Ebbesson L."/>
            <person name="Teles M."/>
            <person name="MacKenzie S."/>
            <person name="Amaro C."/>
        </authorList>
    </citation>
    <scope>NUCLEOTIDE SEQUENCE</scope>
</reference>
<sequence length="44" mass="5224">MVLTHWSIFICSSTETESVISYYNNVYMFICSHYNIMDGIFTYV</sequence>
<protein>
    <submittedName>
        <fullName evidence="1">Uncharacterized protein</fullName>
    </submittedName>
</protein>
<name>A0A0E9RDV0_ANGAN</name>
<dbReference type="AlphaFoldDB" id="A0A0E9RDV0"/>
<organism evidence="1">
    <name type="scientific">Anguilla anguilla</name>
    <name type="common">European freshwater eel</name>
    <name type="synonym">Muraena anguilla</name>
    <dbReference type="NCBI Taxonomy" id="7936"/>
    <lineage>
        <taxon>Eukaryota</taxon>
        <taxon>Metazoa</taxon>
        <taxon>Chordata</taxon>
        <taxon>Craniata</taxon>
        <taxon>Vertebrata</taxon>
        <taxon>Euteleostomi</taxon>
        <taxon>Actinopterygii</taxon>
        <taxon>Neopterygii</taxon>
        <taxon>Teleostei</taxon>
        <taxon>Anguilliformes</taxon>
        <taxon>Anguillidae</taxon>
        <taxon>Anguilla</taxon>
    </lineage>
</organism>